<dbReference type="Gene3D" id="3.30.1370.50">
    <property type="entry name" value="R3H-like domain"/>
    <property type="match status" value="1"/>
</dbReference>
<dbReference type="InterPro" id="IPR027417">
    <property type="entry name" value="P-loop_NTPase"/>
</dbReference>
<dbReference type="PROSITE" id="PS51061">
    <property type="entry name" value="R3H"/>
    <property type="match status" value="1"/>
</dbReference>
<dbReference type="Pfam" id="PF25516">
    <property type="entry name" value="PTPase"/>
    <property type="match status" value="1"/>
</dbReference>
<dbReference type="CDD" id="cd00009">
    <property type="entry name" value="AAA"/>
    <property type="match status" value="1"/>
</dbReference>
<evidence type="ECO:0000256" key="2">
    <source>
        <dbReference type="ARBA" id="ARBA00022840"/>
    </source>
</evidence>
<dbReference type="SUPFAM" id="SSF82708">
    <property type="entry name" value="R3H domain"/>
    <property type="match status" value="1"/>
</dbReference>
<sequence>MVEPLLANRNLITDDLDKLLDILPDKFRLPLSHHPRRDQLIEVVMDLGRQPEARFPGEAEYLSTDLISQADLDYCVQRVGRFSGDNRAGIEYTLHRISALRNRQGDIVGLTCRVGRAVFGTIGMIRDLVESGKSILLLGRPGVGKTTALREMARVLADELLKRVVIIDTSNEIAGDGDIPHPAIGRARRMQVARPELQHQVMIEAVENHMPEVIVIDEIGTELEALAARTIAERGVQLIGTAHGNRIENLIKNPTLSDLVGGIQSVTLGDEEARRRGSQKSVLERKAPPTFEIAVELLERERWVVHEQVAETVDHLLRGRIPTPQIRTLSETGKVIITHELPQTPGLVPETKSTLAAPGWRSTGQMLPLPTYRQEVSPKEPSYKEQSYFHQLLEDSLSQTEAEAFRLNKSVGPNGEDLPLHVYPYAVSRQQLEQVVQTLNLPVVLTKDIDGADVVLALRSHLKNHAKLRHLARARHIPIHTIKANSIPHIARGLRRLLNMDEPDAPEVGELSLYAPRGSGDEIEALEEARLAVEQIVIPKGQPVELLPRSANIRKMQHELIEHYRLTSRSFGEEPNRRLRIYPA</sequence>
<keyword evidence="2" id="KW-0067">ATP-binding</keyword>
<dbReference type="OrthoDB" id="9768243at2"/>
<dbReference type="SUPFAM" id="SSF52540">
    <property type="entry name" value="P-loop containing nucleoside triphosphate hydrolases"/>
    <property type="match status" value="1"/>
</dbReference>
<keyword evidence="1" id="KW-0547">Nucleotide-binding</keyword>
<reference evidence="4" key="1">
    <citation type="submission" date="2009-01" db="EMBL/GenBank/DDBJ databases">
        <title>Complete sequence of chromosome Cyanothece sp. PCC 7425.</title>
        <authorList>
            <consortium name="US DOE Joint Genome Institute"/>
            <person name="Lucas S."/>
            <person name="Copeland A."/>
            <person name="Lapidus A."/>
            <person name="Glavina del Rio T."/>
            <person name="Dalin E."/>
            <person name="Tice H."/>
            <person name="Bruce D."/>
            <person name="Goodwin L."/>
            <person name="Pitluck S."/>
            <person name="Sims D."/>
            <person name="Meineke L."/>
            <person name="Brettin T."/>
            <person name="Detter J.C."/>
            <person name="Han C."/>
            <person name="Larimer F."/>
            <person name="Land M."/>
            <person name="Hauser L."/>
            <person name="Kyrpides N."/>
            <person name="Ovchinnikova G."/>
            <person name="Liberton M."/>
            <person name="Stoeckel J."/>
            <person name="Banerjee A."/>
            <person name="Singh A."/>
            <person name="Page L."/>
            <person name="Sato H."/>
            <person name="Zhao L."/>
            <person name="Sherman L."/>
            <person name="Pakrasi H."/>
            <person name="Richardson P."/>
        </authorList>
    </citation>
    <scope>NUCLEOTIDE SEQUENCE</scope>
    <source>
        <strain evidence="4">PCC 7425</strain>
    </source>
</reference>
<dbReference type="InterPro" id="IPR003593">
    <property type="entry name" value="AAA+_ATPase"/>
</dbReference>
<dbReference type="Gene3D" id="3.40.50.300">
    <property type="entry name" value="P-loop containing nucleotide triphosphate hydrolases"/>
    <property type="match status" value="1"/>
</dbReference>
<feature type="domain" description="R3H" evidence="3">
    <location>
        <begin position="520"/>
        <end position="584"/>
    </location>
</feature>
<gene>
    <name evidence="4" type="ordered locus">Cyan7425_0600</name>
</gene>
<dbReference type="Pfam" id="PF01424">
    <property type="entry name" value="R3H"/>
    <property type="match status" value="1"/>
</dbReference>
<dbReference type="HOGENOM" id="CLU_022515_2_0_3"/>
<dbReference type="SMART" id="SM00393">
    <property type="entry name" value="R3H"/>
    <property type="match status" value="1"/>
</dbReference>
<dbReference type="KEGG" id="cyn:Cyan7425_0600"/>
<accession>B8HUU3</accession>
<evidence type="ECO:0000313" key="4">
    <source>
        <dbReference type="EMBL" id="ACL42990.1"/>
    </source>
</evidence>
<dbReference type="AlphaFoldDB" id="B8HUU3"/>
<organism evidence="4">
    <name type="scientific">Cyanothece sp. (strain PCC 7425 / ATCC 29141)</name>
    <dbReference type="NCBI Taxonomy" id="395961"/>
    <lineage>
        <taxon>Bacteria</taxon>
        <taxon>Bacillati</taxon>
        <taxon>Cyanobacteriota</taxon>
        <taxon>Cyanophyceae</taxon>
        <taxon>Gomontiellales</taxon>
        <taxon>Cyanothecaceae</taxon>
        <taxon>Cyanothece</taxon>
    </lineage>
</organism>
<dbReference type="PANTHER" id="PTHR20953">
    <property type="entry name" value="KINASE-RELATED"/>
    <property type="match status" value="1"/>
</dbReference>
<protein>
    <submittedName>
        <fullName evidence="4">Single-stranded nucleic acid binding R3H domain protein</fullName>
    </submittedName>
</protein>
<evidence type="ECO:0000259" key="3">
    <source>
        <dbReference type="PROSITE" id="PS51061"/>
    </source>
</evidence>
<dbReference type="InterPro" id="IPR045735">
    <property type="entry name" value="Spore_III_AA_AAA+_ATPase"/>
</dbReference>
<evidence type="ECO:0000256" key="1">
    <source>
        <dbReference type="ARBA" id="ARBA00022741"/>
    </source>
</evidence>
<dbReference type="GO" id="GO:0003676">
    <property type="term" value="F:nucleic acid binding"/>
    <property type="evidence" value="ECO:0007669"/>
    <property type="project" value="UniProtKB-UniRule"/>
</dbReference>
<dbReference type="Pfam" id="PF19568">
    <property type="entry name" value="Spore_III_AA"/>
    <property type="match status" value="1"/>
</dbReference>
<dbReference type="PANTHER" id="PTHR20953:SF3">
    <property type="entry name" value="P-LOOP CONTAINING NUCLEOSIDE TRIPHOSPHATE HYDROLASES SUPERFAMILY PROTEIN"/>
    <property type="match status" value="1"/>
</dbReference>
<dbReference type="STRING" id="395961.Cyan7425_0600"/>
<dbReference type="InterPro" id="IPR001374">
    <property type="entry name" value="R3H_dom"/>
</dbReference>
<dbReference type="InterPro" id="IPR058670">
    <property type="entry name" value="PTPase_dom"/>
</dbReference>
<dbReference type="InterPro" id="IPR036867">
    <property type="entry name" value="R3H_dom_sf"/>
</dbReference>
<dbReference type="SMART" id="SM00382">
    <property type="entry name" value="AAA"/>
    <property type="match status" value="1"/>
</dbReference>
<dbReference type="InterPro" id="IPR034081">
    <property type="entry name" value="R3H_AAA"/>
</dbReference>
<dbReference type="eggNOG" id="COG3854">
    <property type="taxonomic scope" value="Bacteria"/>
</dbReference>
<dbReference type="CDD" id="cd02645">
    <property type="entry name" value="R3H_AAA"/>
    <property type="match status" value="1"/>
</dbReference>
<dbReference type="EMBL" id="CP001344">
    <property type="protein sequence ID" value="ACL42990.1"/>
    <property type="molecule type" value="Genomic_DNA"/>
</dbReference>
<proteinExistence type="predicted"/>
<name>B8HUU3_CYAP4</name>
<dbReference type="GO" id="GO:0005524">
    <property type="term" value="F:ATP binding"/>
    <property type="evidence" value="ECO:0007669"/>
    <property type="project" value="UniProtKB-KW"/>
</dbReference>